<evidence type="ECO:0000256" key="10">
    <source>
        <dbReference type="SAM" id="MobiDB-lite"/>
    </source>
</evidence>
<accession>A0ABV2QKE2</accession>
<feature type="domain" description="Alanyl-transfer RNA synthetases family profile" evidence="11">
    <location>
        <begin position="1"/>
        <end position="98"/>
    </location>
</feature>
<feature type="region of interest" description="Disordered" evidence="10">
    <location>
        <begin position="37"/>
        <end position="62"/>
    </location>
</feature>
<dbReference type="Pfam" id="PF01411">
    <property type="entry name" value="tRNA-synt_2c"/>
    <property type="match status" value="1"/>
</dbReference>
<dbReference type="EC" id="6.1.1.7" evidence="2"/>
<dbReference type="SUPFAM" id="SSF55681">
    <property type="entry name" value="Class II aaRS and biotin synthetases"/>
    <property type="match status" value="1"/>
</dbReference>
<keyword evidence="9" id="KW-0030">Aminoacyl-tRNA synthetase</keyword>
<evidence type="ECO:0000256" key="8">
    <source>
        <dbReference type="ARBA" id="ARBA00022917"/>
    </source>
</evidence>
<comment type="caution">
    <text evidence="12">The sequence shown here is derived from an EMBL/GenBank/DDBJ whole genome shotgun (WGS) entry which is preliminary data.</text>
</comment>
<evidence type="ECO:0000256" key="9">
    <source>
        <dbReference type="ARBA" id="ARBA00023146"/>
    </source>
</evidence>
<evidence type="ECO:0000256" key="7">
    <source>
        <dbReference type="ARBA" id="ARBA00022884"/>
    </source>
</evidence>
<dbReference type="Proteomes" id="UP001549257">
    <property type="component" value="Unassembled WGS sequence"/>
</dbReference>
<reference evidence="12 13" key="1">
    <citation type="submission" date="2024-06" db="EMBL/GenBank/DDBJ databases">
        <title>Sorghum-associated microbial communities from plants grown in Nebraska, USA.</title>
        <authorList>
            <person name="Schachtman D."/>
        </authorList>
    </citation>
    <scope>NUCLEOTIDE SEQUENCE [LARGE SCALE GENOMIC DNA]</scope>
    <source>
        <strain evidence="12 13">2857</strain>
    </source>
</reference>
<sequence length="98" mass="10805">MDADDIRGAFLALMGSTVHERIPRSSLVPTDPTTLFTGSGMQQLLPVPLGEPDPRGTRLTDSQPCFRAQDIDEVGDGRHTTFFEMLGNWSLGDYSKQH</sequence>
<evidence type="ECO:0000259" key="11">
    <source>
        <dbReference type="PROSITE" id="PS50860"/>
    </source>
</evidence>
<keyword evidence="5" id="KW-0547">Nucleotide-binding</keyword>
<dbReference type="InterPro" id="IPR050058">
    <property type="entry name" value="Ala-tRNA_ligase"/>
</dbReference>
<dbReference type="Gene3D" id="3.30.930.10">
    <property type="entry name" value="Bira Bifunctional Protein, Domain 2"/>
    <property type="match status" value="1"/>
</dbReference>
<keyword evidence="8" id="KW-0648">Protein biosynthesis</keyword>
<keyword evidence="6" id="KW-0067">ATP-binding</keyword>
<keyword evidence="7" id="KW-0694">RNA-binding</keyword>
<name>A0ABV2QKE2_9MICO</name>
<protein>
    <recommendedName>
        <fullName evidence="2">alanine--tRNA ligase</fullName>
        <ecNumber evidence="2">6.1.1.7</ecNumber>
    </recommendedName>
</protein>
<dbReference type="PANTHER" id="PTHR11777">
    <property type="entry name" value="ALANYL-TRNA SYNTHETASE"/>
    <property type="match status" value="1"/>
</dbReference>
<keyword evidence="13" id="KW-1185">Reference proteome</keyword>
<dbReference type="InterPro" id="IPR018165">
    <property type="entry name" value="Ala-tRNA-synth_IIc_core"/>
</dbReference>
<dbReference type="PROSITE" id="PS50860">
    <property type="entry name" value="AA_TRNA_LIGASE_II_ALA"/>
    <property type="match status" value="1"/>
</dbReference>
<organism evidence="12 13">
    <name type="scientific">Conyzicola nivalis</name>
    <dbReference type="NCBI Taxonomy" id="1477021"/>
    <lineage>
        <taxon>Bacteria</taxon>
        <taxon>Bacillati</taxon>
        <taxon>Actinomycetota</taxon>
        <taxon>Actinomycetes</taxon>
        <taxon>Micrococcales</taxon>
        <taxon>Microbacteriaceae</taxon>
        <taxon>Conyzicola</taxon>
    </lineage>
</organism>
<gene>
    <name evidence="12" type="ORF">ABIE21_000498</name>
</gene>
<keyword evidence="4" id="KW-0436">Ligase</keyword>
<dbReference type="InterPro" id="IPR018164">
    <property type="entry name" value="Ala-tRNA-synth_IIc_N"/>
</dbReference>
<evidence type="ECO:0000256" key="6">
    <source>
        <dbReference type="ARBA" id="ARBA00022840"/>
    </source>
</evidence>
<evidence type="ECO:0000313" key="13">
    <source>
        <dbReference type="Proteomes" id="UP001549257"/>
    </source>
</evidence>
<dbReference type="PANTHER" id="PTHR11777:SF9">
    <property type="entry name" value="ALANINE--TRNA LIGASE, CYTOPLASMIC"/>
    <property type="match status" value="1"/>
</dbReference>
<evidence type="ECO:0000313" key="12">
    <source>
        <dbReference type="EMBL" id="MET4581008.1"/>
    </source>
</evidence>
<evidence type="ECO:0000256" key="1">
    <source>
        <dbReference type="ARBA" id="ARBA00008226"/>
    </source>
</evidence>
<dbReference type="InterPro" id="IPR045864">
    <property type="entry name" value="aa-tRNA-synth_II/BPL/LPL"/>
</dbReference>
<evidence type="ECO:0000256" key="3">
    <source>
        <dbReference type="ARBA" id="ARBA00022555"/>
    </source>
</evidence>
<evidence type="ECO:0000256" key="5">
    <source>
        <dbReference type="ARBA" id="ARBA00022741"/>
    </source>
</evidence>
<keyword evidence="3" id="KW-0820">tRNA-binding</keyword>
<dbReference type="EMBL" id="JBEPSJ010000001">
    <property type="protein sequence ID" value="MET4581008.1"/>
    <property type="molecule type" value="Genomic_DNA"/>
</dbReference>
<evidence type="ECO:0000256" key="2">
    <source>
        <dbReference type="ARBA" id="ARBA00013168"/>
    </source>
</evidence>
<evidence type="ECO:0000256" key="4">
    <source>
        <dbReference type="ARBA" id="ARBA00022598"/>
    </source>
</evidence>
<comment type="similarity">
    <text evidence="1">Belongs to the class-II aminoacyl-tRNA synthetase family.</text>
</comment>
<proteinExistence type="inferred from homology"/>